<protein>
    <submittedName>
        <fullName evidence="1">Uncharacterized protein</fullName>
    </submittedName>
</protein>
<dbReference type="WBParaSite" id="SSTP_0000006600.1">
    <property type="protein sequence ID" value="SSTP_0000006600.1"/>
    <property type="gene ID" value="SSTP_0000006600"/>
</dbReference>
<evidence type="ECO:0000313" key="1">
    <source>
        <dbReference type="WBParaSite" id="SSTP_0000006600.1"/>
    </source>
</evidence>
<name>A0A0K0DS59_STRER</name>
<proteinExistence type="predicted"/>
<reference evidence="1" key="1">
    <citation type="submission" date="2015-08" db="UniProtKB">
        <authorList>
            <consortium name="WormBaseParasite"/>
        </authorList>
    </citation>
    <scope>IDENTIFICATION</scope>
</reference>
<sequence>SKGIFLKKTGSCYSPGTES</sequence>
<accession>A0A0K0DS59</accession>
<dbReference type="AlphaFoldDB" id="A0A0K0DS59"/>
<organism evidence="1">
    <name type="scientific">Strongyloides stercoralis</name>
    <name type="common">Threadworm</name>
    <dbReference type="NCBI Taxonomy" id="6248"/>
    <lineage>
        <taxon>Eukaryota</taxon>
        <taxon>Metazoa</taxon>
        <taxon>Ecdysozoa</taxon>
        <taxon>Nematoda</taxon>
        <taxon>Chromadorea</taxon>
        <taxon>Rhabditida</taxon>
        <taxon>Tylenchina</taxon>
        <taxon>Panagrolaimomorpha</taxon>
        <taxon>Strongyloidoidea</taxon>
        <taxon>Strongyloididae</taxon>
        <taxon>Strongyloides</taxon>
    </lineage>
</organism>